<name>A0A4S2MUE1_9PEZI</name>
<dbReference type="InParanoid" id="A0A4S2MUE1"/>
<accession>A0A4S2MUE1</accession>
<dbReference type="EMBL" id="ML220126">
    <property type="protein sequence ID" value="TGZ80123.1"/>
    <property type="molecule type" value="Genomic_DNA"/>
</dbReference>
<dbReference type="Proteomes" id="UP000298138">
    <property type="component" value="Unassembled WGS sequence"/>
</dbReference>
<dbReference type="AlphaFoldDB" id="A0A4S2MUE1"/>
<sequence>MQQLYSRHEDFTNAHTHIPSLALLYSFFTTGAAPGAPAAIHARELSRHGGQEVSSFPHRGSLIASKPSLNWEGSTCTISLG</sequence>
<evidence type="ECO:0000313" key="1">
    <source>
        <dbReference type="EMBL" id="TGZ80123.1"/>
    </source>
</evidence>
<gene>
    <name evidence="1" type="ORF">EX30DRAFT_61126</name>
</gene>
<evidence type="ECO:0000313" key="2">
    <source>
        <dbReference type="Proteomes" id="UP000298138"/>
    </source>
</evidence>
<organism evidence="1 2">
    <name type="scientific">Ascodesmis nigricans</name>
    <dbReference type="NCBI Taxonomy" id="341454"/>
    <lineage>
        <taxon>Eukaryota</taxon>
        <taxon>Fungi</taxon>
        <taxon>Dikarya</taxon>
        <taxon>Ascomycota</taxon>
        <taxon>Pezizomycotina</taxon>
        <taxon>Pezizomycetes</taxon>
        <taxon>Pezizales</taxon>
        <taxon>Ascodesmidaceae</taxon>
        <taxon>Ascodesmis</taxon>
    </lineage>
</organism>
<keyword evidence="2" id="KW-1185">Reference proteome</keyword>
<reference evidence="1 2" key="1">
    <citation type="submission" date="2019-04" db="EMBL/GenBank/DDBJ databases">
        <title>Comparative genomics and transcriptomics to analyze fruiting body development in filamentous ascomycetes.</title>
        <authorList>
            <consortium name="DOE Joint Genome Institute"/>
            <person name="Lutkenhaus R."/>
            <person name="Traeger S."/>
            <person name="Breuer J."/>
            <person name="Kuo A."/>
            <person name="Lipzen A."/>
            <person name="Pangilinan J."/>
            <person name="Dilworth D."/>
            <person name="Sandor L."/>
            <person name="Poggeler S."/>
            <person name="Barry K."/>
            <person name="Grigoriev I.V."/>
            <person name="Nowrousian M."/>
        </authorList>
    </citation>
    <scope>NUCLEOTIDE SEQUENCE [LARGE SCALE GENOMIC DNA]</scope>
    <source>
        <strain evidence="1 2">CBS 389.68</strain>
    </source>
</reference>
<protein>
    <submittedName>
        <fullName evidence="1">Uncharacterized protein</fullName>
    </submittedName>
</protein>
<proteinExistence type="predicted"/>